<dbReference type="InterPro" id="IPR000210">
    <property type="entry name" value="BTB/POZ_dom"/>
</dbReference>
<name>A0A9P3G9R7_9APHY</name>
<dbReference type="SMART" id="SM00225">
    <property type="entry name" value="BTB"/>
    <property type="match status" value="1"/>
</dbReference>
<dbReference type="InterPro" id="IPR011333">
    <property type="entry name" value="SKP1/BTB/POZ_sf"/>
</dbReference>
<reference evidence="2 3" key="1">
    <citation type="submission" date="2021-08" db="EMBL/GenBank/DDBJ databases">
        <title>Draft Genome Sequence of Phanerochaete sordida strain YK-624.</title>
        <authorList>
            <person name="Mori T."/>
            <person name="Dohra H."/>
            <person name="Suzuki T."/>
            <person name="Kawagishi H."/>
            <person name="Hirai H."/>
        </authorList>
    </citation>
    <scope>NUCLEOTIDE SEQUENCE [LARGE SCALE GENOMIC DNA]</scope>
    <source>
        <strain evidence="2 3">YK-624</strain>
    </source>
</reference>
<evidence type="ECO:0000313" key="2">
    <source>
        <dbReference type="EMBL" id="GJE90923.1"/>
    </source>
</evidence>
<dbReference type="OrthoDB" id="3357985at2759"/>
<dbReference type="PROSITE" id="PS50097">
    <property type="entry name" value="BTB"/>
    <property type="match status" value="1"/>
</dbReference>
<feature type="domain" description="BTB" evidence="1">
    <location>
        <begin position="18"/>
        <end position="98"/>
    </location>
</feature>
<dbReference type="Proteomes" id="UP000703269">
    <property type="component" value="Unassembled WGS sequence"/>
</dbReference>
<keyword evidence="3" id="KW-1185">Reference proteome</keyword>
<protein>
    <recommendedName>
        <fullName evidence="1">BTB domain-containing protein</fullName>
    </recommendedName>
</protein>
<evidence type="ECO:0000313" key="3">
    <source>
        <dbReference type="Proteomes" id="UP000703269"/>
    </source>
</evidence>
<sequence length="299" mass="33486">MPTQLVYAREPFNSDDRADLIFRTRDGVHFLVHKQIIMTWSPYWEMQLLALEQEEAETWRRKLQYDSAGNPIIPVEEDSATLDALLRHVYPGDAPAPEGFAEAFALLAAARKYEVTTVVKLAKRSVAGLADTNPLRVYALAAARGWDHEMRTAARAALGHPMLPELYAQELEDLHAGTYFRLLAYHRACVKEVVARTADLHWVEVLAAERGWQPQMGRCQIEGCGGAWFGKHLVAVRKALRARPRAKTLDDPQLLSAALGGAMVCGVCRSTAYHDLQMFNALLAEEINRVLEGIELEIK</sequence>
<accession>A0A9P3G9R7</accession>
<dbReference type="Gene3D" id="3.30.710.10">
    <property type="entry name" value="Potassium Channel Kv1.1, Chain A"/>
    <property type="match status" value="1"/>
</dbReference>
<dbReference type="EMBL" id="BPQB01000019">
    <property type="protein sequence ID" value="GJE90923.1"/>
    <property type="molecule type" value="Genomic_DNA"/>
</dbReference>
<dbReference type="Pfam" id="PF00651">
    <property type="entry name" value="BTB"/>
    <property type="match status" value="1"/>
</dbReference>
<proteinExistence type="predicted"/>
<comment type="caution">
    <text evidence="2">The sequence shown here is derived from an EMBL/GenBank/DDBJ whole genome shotgun (WGS) entry which is preliminary data.</text>
</comment>
<evidence type="ECO:0000259" key="1">
    <source>
        <dbReference type="PROSITE" id="PS50097"/>
    </source>
</evidence>
<dbReference type="AlphaFoldDB" id="A0A9P3G9R7"/>
<gene>
    <name evidence="2" type="ORF">PsYK624_070700</name>
</gene>
<dbReference type="SUPFAM" id="SSF54695">
    <property type="entry name" value="POZ domain"/>
    <property type="match status" value="1"/>
</dbReference>
<organism evidence="2 3">
    <name type="scientific">Phanerochaete sordida</name>
    <dbReference type="NCBI Taxonomy" id="48140"/>
    <lineage>
        <taxon>Eukaryota</taxon>
        <taxon>Fungi</taxon>
        <taxon>Dikarya</taxon>
        <taxon>Basidiomycota</taxon>
        <taxon>Agaricomycotina</taxon>
        <taxon>Agaricomycetes</taxon>
        <taxon>Polyporales</taxon>
        <taxon>Phanerochaetaceae</taxon>
        <taxon>Phanerochaete</taxon>
    </lineage>
</organism>